<evidence type="ECO:0000313" key="3">
    <source>
        <dbReference type="Proteomes" id="UP001597131"/>
    </source>
</evidence>
<organism evidence="2 3">
    <name type="scientific">Salegentibacter chungangensis</name>
    <dbReference type="NCBI Taxonomy" id="1335724"/>
    <lineage>
        <taxon>Bacteria</taxon>
        <taxon>Pseudomonadati</taxon>
        <taxon>Bacteroidota</taxon>
        <taxon>Flavobacteriia</taxon>
        <taxon>Flavobacteriales</taxon>
        <taxon>Flavobacteriaceae</taxon>
        <taxon>Salegentibacter</taxon>
    </lineage>
</organism>
<accession>A0ABW3NT45</accession>
<feature type="domain" description="Glycosyltransferase 2-like" evidence="1">
    <location>
        <begin position="6"/>
        <end position="134"/>
    </location>
</feature>
<gene>
    <name evidence="2" type="ORF">ACFQ3Q_11260</name>
</gene>
<dbReference type="Proteomes" id="UP001597131">
    <property type="component" value="Unassembled WGS sequence"/>
</dbReference>
<dbReference type="Pfam" id="PF00535">
    <property type="entry name" value="Glycos_transf_2"/>
    <property type="match status" value="1"/>
</dbReference>
<evidence type="ECO:0000259" key="1">
    <source>
        <dbReference type="Pfam" id="PF00535"/>
    </source>
</evidence>
<dbReference type="InterPro" id="IPR029044">
    <property type="entry name" value="Nucleotide-diphossugar_trans"/>
</dbReference>
<dbReference type="EMBL" id="JBHTLI010000002">
    <property type="protein sequence ID" value="MFD1096330.1"/>
    <property type="molecule type" value="Genomic_DNA"/>
</dbReference>
<comment type="caution">
    <text evidence="2">The sequence shown here is derived from an EMBL/GenBank/DDBJ whole genome shotgun (WGS) entry which is preliminary data.</text>
</comment>
<dbReference type="SUPFAM" id="SSF53448">
    <property type="entry name" value="Nucleotide-diphospho-sugar transferases"/>
    <property type="match status" value="1"/>
</dbReference>
<protein>
    <submittedName>
        <fullName evidence="2">Glycosyltransferase family 2 protein</fullName>
    </submittedName>
</protein>
<dbReference type="Gene3D" id="3.90.550.10">
    <property type="entry name" value="Spore Coat Polysaccharide Biosynthesis Protein SpsA, Chain A"/>
    <property type="match status" value="1"/>
</dbReference>
<dbReference type="PANTHER" id="PTHR22916:SF3">
    <property type="entry name" value="UDP-GLCNAC:BETAGAL BETA-1,3-N-ACETYLGLUCOSAMINYLTRANSFERASE-LIKE PROTEIN 1"/>
    <property type="match status" value="1"/>
</dbReference>
<sequence>MACEISVIIPTYNRSHTVWRAIESVIHQTSGNWELIIIDDGSTDDTASLVRDYLEDDRITYHRQANSGVSAARNKGAELSKGNYLLFLDSDDSLRTNLFFRLKESGYSDYDLISWGVLKLTPTGDTIWKPKKLEKLYNCITASFLAGSICYRKEIFLEAGGYDENMLFGENYELGIRVSHLKNLKVKILDEVFLDYYMKFKDRPSSKIKNKLISNKYLYNKHQEKYLEDKFSNSRFNYLMGYLNEKNGNRLKAKDYYLKALAIDPIYVKPIVKVFWFRLKFLIGG</sequence>
<reference evidence="3" key="1">
    <citation type="journal article" date="2019" name="Int. J. Syst. Evol. Microbiol.">
        <title>The Global Catalogue of Microorganisms (GCM) 10K type strain sequencing project: providing services to taxonomists for standard genome sequencing and annotation.</title>
        <authorList>
            <consortium name="The Broad Institute Genomics Platform"/>
            <consortium name="The Broad Institute Genome Sequencing Center for Infectious Disease"/>
            <person name="Wu L."/>
            <person name="Ma J."/>
        </authorList>
    </citation>
    <scope>NUCLEOTIDE SEQUENCE [LARGE SCALE GENOMIC DNA]</scope>
    <source>
        <strain evidence="3">CCUG 64793</strain>
    </source>
</reference>
<dbReference type="CDD" id="cd00761">
    <property type="entry name" value="Glyco_tranf_GTA_type"/>
    <property type="match status" value="1"/>
</dbReference>
<keyword evidence="3" id="KW-1185">Reference proteome</keyword>
<dbReference type="InterPro" id="IPR001173">
    <property type="entry name" value="Glyco_trans_2-like"/>
</dbReference>
<dbReference type="RefSeq" id="WP_380745870.1">
    <property type="nucleotide sequence ID" value="NZ_JBHTLI010000002.1"/>
</dbReference>
<evidence type="ECO:0000313" key="2">
    <source>
        <dbReference type="EMBL" id="MFD1096330.1"/>
    </source>
</evidence>
<proteinExistence type="predicted"/>
<name>A0ABW3NT45_9FLAO</name>
<dbReference type="PANTHER" id="PTHR22916">
    <property type="entry name" value="GLYCOSYLTRANSFERASE"/>
    <property type="match status" value="1"/>
</dbReference>